<name>A0AAW0PSW9_9GOBI</name>
<dbReference type="InterPro" id="IPR004244">
    <property type="entry name" value="Transposase_22"/>
</dbReference>
<gene>
    <name evidence="3" type="ORF">WMY93_008582</name>
</gene>
<keyword evidence="1" id="KW-0175">Coiled coil</keyword>
<proteinExistence type="predicted"/>
<dbReference type="Proteomes" id="UP001460270">
    <property type="component" value="Unassembled WGS sequence"/>
</dbReference>
<comment type="caution">
    <text evidence="3">The sequence shown here is derived from an EMBL/GenBank/DDBJ whole genome shotgun (WGS) entry which is preliminary data.</text>
</comment>
<evidence type="ECO:0000313" key="3">
    <source>
        <dbReference type="EMBL" id="KAK7926272.1"/>
    </source>
</evidence>
<keyword evidence="4" id="KW-1185">Reference proteome</keyword>
<dbReference type="EMBL" id="JBBPFD010000005">
    <property type="protein sequence ID" value="KAK7926272.1"/>
    <property type="molecule type" value="Genomic_DNA"/>
</dbReference>
<dbReference type="Gene3D" id="1.20.5.1700">
    <property type="match status" value="1"/>
</dbReference>
<accession>A0AAW0PSW9</accession>
<sequence length="293" mass="33343">MPKPDPVRSQKLSRVGPRQYSDGRPQKNLWCHSGATSVVLTTVVDSQLLYTIEIKIADATSVLRGELASLKAENDSAIVSLKNKMETNASAIVELTDAANLSSDTVRDLERSVETLRKQVTTLTEKCLDLEGRSKRNNLRVAGLKEGRENGRDTRELAAQLLKDALDLDETPLIDRAHRALRRKPGDGEPPRQLIIRLHYCHTFEDIMKKVMGTKELVYQGDKIRIFRDLLAEVAKRRAMFTPVRRMLRDKPGVRYGLLYPAKLRISHDDTEKFFTDPEEARRYVARHLEEAE</sequence>
<dbReference type="PANTHER" id="PTHR11505">
    <property type="entry name" value="L1 TRANSPOSABLE ELEMENT-RELATED"/>
    <property type="match status" value="1"/>
</dbReference>
<organism evidence="3 4">
    <name type="scientific">Mugilogobius chulae</name>
    <name type="common">yellowstripe goby</name>
    <dbReference type="NCBI Taxonomy" id="88201"/>
    <lineage>
        <taxon>Eukaryota</taxon>
        <taxon>Metazoa</taxon>
        <taxon>Chordata</taxon>
        <taxon>Craniata</taxon>
        <taxon>Vertebrata</taxon>
        <taxon>Euteleostomi</taxon>
        <taxon>Actinopterygii</taxon>
        <taxon>Neopterygii</taxon>
        <taxon>Teleostei</taxon>
        <taxon>Neoteleostei</taxon>
        <taxon>Acanthomorphata</taxon>
        <taxon>Gobiaria</taxon>
        <taxon>Gobiiformes</taxon>
        <taxon>Gobioidei</taxon>
        <taxon>Gobiidae</taxon>
        <taxon>Gobionellinae</taxon>
        <taxon>Mugilogobius</taxon>
    </lineage>
</organism>
<dbReference type="AlphaFoldDB" id="A0AAW0PSW9"/>
<evidence type="ECO:0000256" key="2">
    <source>
        <dbReference type="SAM" id="MobiDB-lite"/>
    </source>
</evidence>
<dbReference type="InterPro" id="IPR042566">
    <property type="entry name" value="L1_C"/>
</dbReference>
<reference evidence="4" key="1">
    <citation type="submission" date="2024-04" db="EMBL/GenBank/DDBJ databases">
        <title>Salinicola lusitanus LLJ914,a marine bacterium isolated from the Okinawa Trough.</title>
        <authorList>
            <person name="Li J."/>
        </authorList>
    </citation>
    <scope>NUCLEOTIDE SEQUENCE [LARGE SCALE GENOMIC DNA]</scope>
</reference>
<protein>
    <recommendedName>
        <fullName evidence="5">Transposase element L1Md-A101/L1Md-A102/L1Md-A2</fullName>
    </recommendedName>
</protein>
<dbReference type="Gene3D" id="3.30.250.20">
    <property type="entry name" value="L1 transposable element, C-terminal domain"/>
    <property type="match status" value="1"/>
</dbReference>
<evidence type="ECO:0008006" key="5">
    <source>
        <dbReference type="Google" id="ProtNLM"/>
    </source>
</evidence>
<feature type="region of interest" description="Disordered" evidence="2">
    <location>
        <begin position="1"/>
        <end position="26"/>
    </location>
</feature>
<feature type="coiled-coil region" evidence="1">
    <location>
        <begin position="106"/>
        <end position="133"/>
    </location>
</feature>
<evidence type="ECO:0000256" key="1">
    <source>
        <dbReference type="SAM" id="Coils"/>
    </source>
</evidence>
<evidence type="ECO:0000313" key="4">
    <source>
        <dbReference type="Proteomes" id="UP001460270"/>
    </source>
</evidence>